<dbReference type="Pfam" id="PF02754">
    <property type="entry name" value="CCG"/>
    <property type="match status" value="1"/>
</dbReference>
<dbReference type="PANTHER" id="PTHR30296">
    <property type="entry name" value="UNCHARACTERIZED PROTEIN YKGE"/>
    <property type="match status" value="1"/>
</dbReference>
<dbReference type="InterPro" id="IPR004017">
    <property type="entry name" value="Cys_rich_dom"/>
</dbReference>
<accession>A0A381QTE3</accession>
<dbReference type="GO" id="GO:0005829">
    <property type="term" value="C:cytosol"/>
    <property type="evidence" value="ECO:0007669"/>
    <property type="project" value="TreeGrafter"/>
</dbReference>
<sequence>MVHVLKIKLEDLGDPIKVTWHTSCQAKREMEIGDTPKQLLGQLKNVELLELEREDECCGFGGTFAIKEQHIFAAMVKDKLDDISKTATNRHLGGECGCLLKISGAMKHFGNTSVQ</sequence>
<name>A0A381QTE3_9ZZZZ</name>
<dbReference type="GO" id="GO:0016491">
    <property type="term" value="F:oxidoreductase activity"/>
    <property type="evidence" value="ECO:0007669"/>
    <property type="project" value="UniProtKB-ARBA"/>
</dbReference>
<protein>
    <recommendedName>
        <fullName evidence="1">Cysteine-rich domain-containing protein</fullName>
    </recommendedName>
</protein>
<reference evidence="2" key="1">
    <citation type="submission" date="2018-05" db="EMBL/GenBank/DDBJ databases">
        <authorList>
            <person name="Lanie J.A."/>
            <person name="Ng W.-L."/>
            <person name="Kazmierczak K.M."/>
            <person name="Andrzejewski T.M."/>
            <person name="Davidsen T.M."/>
            <person name="Wayne K.J."/>
            <person name="Tettelin H."/>
            <person name="Glass J.I."/>
            <person name="Rusch D."/>
            <person name="Podicherti R."/>
            <person name="Tsui H.-C.T."/>
            <person name="Winkler M.E."/>
        </authorList>
    </citation>
    <scope>NUCLEOTIDE SEQUENCE</scope>
</reference>
<proteinExistence type="predicted"/>
<dbReference type="PANTHER" id="PTHR30296:SF0">
    <property type="entry name" value="LACTATE UTILIZATION PROTEIN A"/>
    <property type="match status" value="1"/>
</dbReference>
<gene>
    <name evidence="2" type="ORF">METZ01_LOCUS35516</name>
</gene>
<evidence type="ECO:0000259" key="1">
    <source>
        <dbReference type="Pfam" id="PF02754"/>
    </source>
</evidence>
<dbReference type="AlphaFoldDB" id="A0A381QTE3"/>
<evidence type="ECO:0000313" key="2">
    <source>
        <dbReference type="EMBL" id="SUZ82662.1"/>
    </source>
</evidence>
<feature type="domain" description="Cysteine-rich" evidence="1">
    <location>
        <begin position="18"/>
        <end position="102"/>
    </location>
</feature>
<organism evidence="2">
    <name type="scientific">marine metagenome</name>
    <dbReference type="NCBI Taxonomy" id="408172"/>
    <lineage>
        <taxon>unclassified sequences</taxon>
        <taxon>metagenomes</taxon>
        <taxon>ecological metagenomes</taxon>
    </lineage>
</organism>
<dbReference type="EMBL" id="UINC01001516">
    <property type="protein sequence ID" value="SUZ82662.1"/>
    <property type="molecule type" value="Genomic_DNA"/>
</dbReference>